<gene>
    <name evidence="2" type="ORF">SBD_7048</name>
</gene>
<proteinExistence type="predicted"/>
<organism evidence="2 3">
    <name type="scientific">Streptomyces bottropensis ATCC 25435</name>
    <dbReference type="NCBI Taxonomy" id="1054862"/>
    <lineage>
        <taxon>Bacteria</taxon>
        <taxon>Bacillati</taxon>
        <taxon>Actinomycetota</taxon>
        <taxon>Actinomycetes</taxon>
        <taxon>Kitasatosporales</taxon>
        <taxon>Streptomycetaceae</taxon>
        <taxon>Streptomyces</taxon>
    </lineage>
</organism>
<name>M3FH60_9ACTN</name>
<protein>
    <submittedName>
        <fullName evidence="2">Uncharacterized protein</fullName>
    </submittedName>
</protein>
<evidence type="ECO:0000313" key="3">
    <source>
        <dbReference type="Proteomes" id="UP000030760"/>
    </source>
</evidence>
<sequence>MGGRAGRADVQAIGGRADEPAVGRVGPRAGSSDRWDEPD</sequence>
<dbReference type="Proteomes" id="UP000030760">
    <property type="component" value="Unassembled WGS sequence"/>
</dbReference>
<reference evidence="3" key="1">
    <citation type="journal article" date="2013" name="Genome Announc.">
        <title>Draft Genome Sequence of Streptomyces bottropensis ATCC 25435, a Bottromycin-Producing Actinomycete.</title>
        <authorList>
            <person name="Zhang H."/>
            <person name="Zhou W."/>
            <person name="Zhuang Y."/>
            <person name="Liang X."/>
            <person name="Liu T."/>
        </authorList>
    </citation>
    <scope>NUCLEOTIDE SEQUENCE [LARGE SCALE GENOMIC DNA]</scope>
    <source>
        <strain evidence="3">ATCC 25435</strain>
    </source>
</reference>
<evidence type="ECO:0000313" key="2">
    <source>
        <dbReference type="EMBL" id="EMF51344.1"/>
    </source>
</evidence>
<accession>M3FH60</accession>
<feature type="region of interest" description="Disordered" evidence="1">
    <location>
        <begin position="1"/>
        <end position="39"/>
    </location>
</feature>
<dbReference type="EMBL" id="KB405096">
    <property type="protein sequence ID" value="EMF51344.1"/>
    <property type="molecule type" value="Genomic_DNA"/>
</dbReference>
<evidence type="ECO:0000256" key="1">
    <source>
        <dbReference type="SAM" id="MobiDB-lite"/>
    </source>
</evidence>
<dbReference type="AlphaFoldDB" id="M3FH60"/>